<dbReference type="PANTHER" id="PTHR23235:SF120">
    <property type="entry name" value="KRUPPEL-LIKE FACTOR 15"/>
    <property type="match status" value="1"/>
</dbReference>
<organism evidence="7 8">
    <name type="scientific">Maudiozyma saulgeensis</name>
    <dbReference type="NCBI Taxonomy" id="1789683"/>
    <lineage>
        <taxon>Eukaryota</taxon>
        <taxon>Fungi</taxon>
        <taxon>Dikarya</taxon>
        <taxon>Ascomycota</taxon>
        <taxon>Saccharomycotina</taxon>
        <taxon>Saccharomycetes</taxon>
        <taxon>Saccharomycetales</taxon>
        <taxon>Saccharomycetaceae</taxon>
        <taxon>Maudiozyma</taxon>
    </lineage>
</organism>
<evidence type="ECO:0000256" key="1">
    <source>
        <dbReference type="ARBA" id="ARBA00022723"/>
    </source>
</evidence>
<keyword evidence="2 4" id="KW-0863">Zinc-finger</keyword>
<dbReference type="PROSITE" id="PS50157">
    <property type="entry name" value="ZINC_FINGER_C2H2_2"/>
    <property type="match status" value="2"/>
</dbReference>
<evidence type="ECO:0000259" key="6">
    <source>
        <dbReference type="PROSITE" id="PS50157"/>
    </source>
</evidence>
<dbReference type="Gene3D" id="3.30.160.60">
    <property type="entry name" value="Classic Zinc Finger"/>
    <property type="match status" value="1"/>
</dbReference>
<evidence type="ECO:0000313" key="7">
    <source>
        <dbReference type="EMBL" id="SMN21436.1"/>
    </source>
</evidence>
<dbReference type="AlphaFoldDB" id="A0A1X7R873"/>
<keyword evidence="3" id="KW-0862">Zinc</keyword>
<dbReference type="GO" id="GO:0000978">
    <property type="term" value="F:RNA polymerase II cis-regulatory region sequence-specific DNA binding"/>
    <property type="evidence" value="ECO:0007669"/>
    <property type="project" value="TreeGrafter"/>
</dbReference>
<evidence type="ECO:0000256" key="2">
    <source>
        <dbReference type="ARBA" id="ARBA00022771"/>
    </source>
</evidence>
<gene>
    <name evidence="7" type="ORF">KASA_0K00902G</name>
</gene>
<keyword evidence="8" id="KW-1185">Reference proteome</keyword>
<dbReference type="GO" id="GO:0000981">
    <property type="term" value="F:DNA-binding transcription factor activity, RNA polymerase II-specific"/>
    <property type="evidence" value="ECO:0007669"/>
    <property type="project" value="TreeGrafter"/>
</dbReference>
<evidence type="ECO:0000313" key="8">
    <source>
        <dbReference type="Proteomes" id="UP000196158"/>
    </source>
</evidence>
<dbReference type="InterPro" id="IPR013087">
    <property type="entry name" value="Znf_C2H2_type"/>
</dbReference>
<evidence type="ECO:0000256" key="5">
    <source>
        <dbReference type="SAM" id="MobiDB-lite"/>
    </source>
</evidence>
<feature type="domain" description="C2H2-type" evidence="6">
    <location>
        <begin position="246"/>
        <end position="269"/>
    </location>
</feature>
<dbReference type="OrthoDB" id="654211at2759"/>
<dbReference type="EMBL" id="FXLY01000008">
    <property type="protein sequence ID" value="SMN21436.1"/>
    <property type="molecule type" value="Genomic_DNA"/>
</dbReference>
<name>A0A1X7R873_9SACH</name>
<evidence type="ECO:0000256" key="3">
    <source>
        <dbReference type="ARBA" id="ARBA00022833"/>
    </source>
</evidence>
<sequence>MTSQFDHLSYVFPTEPEYSTGFMEENSLDVSFRTTLALPYDNGAINFEPVNDDSDGLNVLENIFNTDTLFLQTNSSNNSIYSNNIVPEENNQFDINKEIEEAARIVDQECRLEETEEEAALSSTIASSSLSVQQQHNVAEENEVPTQYVSAADLIIKSVEDAIQQFDAKQAAQILEHEDEQQQPECSSEEHPTRSVYILNLVNNRGEKADAKQEKPVECPDCKRTCQSEAHLDRHADTVHSEERPWACPDCTKRFKRKDHLVKHGLRLHHWSITQIKGLKTPKEVLEKKRRRKEKRMALKKKLLSKTR</sequence>
<accession>A0A1X7R873</accession>
<dbReference type="SUPFAM" id="SSF57667">
    <property type="entry name" value="beta-beta-alpha zinc fingers"/>
    <property type="match status" value="1"/>
</dbReference>
<dbReference type="GO" id="GO:0008270">
    <property type="term" value="F:zinc ion binding"/>
    <property type="evidence" value="ECO:0007669"/>
    <property type="project" value="UniProtKB-KW"/>
</dbReference>
<dbReference type="Pfam" id="PF00096">
    <property type="entry name" value="zf-C2H2"/>
    <property type="match status" value="1"/>
</dbReference>
<dbReference type="InterPro" id="IPR036236">
    <property type="entry name" value="Znf_C2H2_sf"/>
</dbReference>
<dbReference type="PANTHER" id="PTHR23235">
    <property type="entry name" value="KRUEPPEL-LIKE TRANSCRIPTION FACTOR"/>
    <property type="match status" value="1"/>
</dbReference>
<protein>
    <recommendedName>
        <fullName evidence="6">C2H2-type domain-containing protein</fullName>
    </recommendedName>
</protein>
<dbReference type="Proteomes" id="UP000196158">
    <property type="component" value="Unassembled WGS sequence"/>
</dbReference>
<dbReference type="STRING" id="1789683.A0A1X7R873"/>
<feature type="region of interest" description="Disordered" evidence="5">
    <location>
        <begin position="288"/>
        <end position="308"/>
    </location>
</feature>
<reference evidence="7 8" key="1">
    <citation type="submission" date="2017-04" db="EMBL/GenBank/DDBJ databases">
        <authorList>
            <person name="Afonso C.L."/>
            <person name="Miller P.J."/>
            <person name="Scott M.A."/>
            <person name="Spackman E."/>
            <person name="Goraichik I."/>
            <person name="Dimitrov K.M."/>
            <person name="Suarez D.L."/>
            <person name="Swayne D.E."/>
        </authorList>
    </citation>
    <scope>NUCLEOTIDE SEQUENCE [LARGE SCALE GENOMIC DNA]</scope>
</reference>
<keyword evidence="1" id="KW-0479">Metal-binding</keyword>
<feature type="domain" description="C2H2-type" evidence="6">
    <location>
        <begin position="217"/>
        <end position="245"/>
    </location>
</feature>
<dbReference type="SMART" id="SM00355">
    <property type="entry name" value="ZnF_C2H2"/>
    <property type="match status" value="2"/>
</dbReference>
<evidence type="ECO:0000256" key="4">
    <source>
        <dbReference type="PROSITE-ProRule" id="PRU00042"/>
    </source>
</evidence>
<proteinExistence type="predicted"/>
<dbReference type="PROSITE" id="PS00028">
    <property type="entry name" value="ZINC_FINGER_C2H2_1"/>
    <property type="match status" value="1"/>
</dbReference>